<gene>
    <name evidence="2" type="ORF">EIZ62_04535</name>
</gene>
<proteinExistence type="predicted"/>
<accession>A0A6I6FMQ2</accession>
<evidence type="ECO:0000313" key="3">
    <source>
        <dbReference type="Proteomes" id="UP000422572"/>
    </source>
</evidence>
<dbReference type="RefSeq" id="WP_156691414.1">
    <property type="nucleotide sequence ID" value="NZ_CP034279.1"/>
</dbReference>
<dbReference type="SUPFAM" id="SSF53850">
    <property type="entry name" value="Periplasmic binding protein-like II"/>
    <property type="match status" value="1"/>
</dbReference>
<evidence type="ECO:0000313" key="2">
    <source>
        <dbReference type="EMBL" id="QGV77596.1"/>
    </source>
</evidence>
<dbReference type="EMBL" id="CP034279">
    <property type="protein sequence ID" value="QGV77596.1"/>
    <property type="molecule type" value="Genomic_DNA"/>
</dbReference>
<name>A0A6I6FMQ2_9ACTN</name>
<dbReference type="PANTHER" id="PTHR43649:SF32">
    <property type="entry name" value="SUGAR BINDING SECRETED PROTEIN"/>
    <property type="match status" value="1"/>
</dbReference>
<dbReference type="PANTHER" id="PTHR43649">
    <property type="entry name" value="ARABINOSE-BINDING PROTEIN-RELATED"/>
    <property type="match status" value="1"/>
</dbReference>
<dbReference type="Proteomes" id="UP000422572">
    <property type="component" value="Chromosome"/>
</dbReference>
<dbReference type="InterPro" id="IPR006059">
    <property type="entry name" value="SBP"/>
</dbReference>
<reference evidence="2 3" key="1">
    <citation type="submission" date="2018-12" db="EMBL/GenBank/DDBJ databases">
        <title>Complete genome sequence of Streptomyces ficellus NRRL8067, the producer of ficellomycin, feldamycin and nojirimycin.</title>
        <authorList>
            <person name="Zhang H."/>
            <person name="Yue R."/>
            <person name="Liu Y."/>
            <person name="Li M."/>
            <person name="Mu H."/>
            <person name="Zhang J."/>
        </authorList>
    </citation>
    <scope>NUCLEOTIDE SEQUENCE [LARGE SCALE GENOMIC DNA]</scope>
    <source>
        <strain evidence="2 3">NRRL 8067</strain>
    </source>
</reference>
<sequence>MPNARATGTPRTPAAQAAVHAGTAVRTGAAVRTRAVVRAGAAVLAGVLLAACGSGASGGASDGTVTLTVDLFGSFGYKEAGLYAEYEKLHPGIKIKQTDTEDEQDYWKSLQTRLAGGGGLADVQAIEVGRIASVTQAQPDKFEDLTRYGADKLKGEFAEAKWSAATTEDGRVLGLGTDVGPEAMCYRTDLFKQAGLPTDRAELARRWATWDGYLELGKQYQAKAPAKSAWLDSVGSLFTIMIGQEEERYYDASGKLIYESNPAVKTAWDTATEAADEGLSAKLDQWSPQWNQAFAAGSFATIPCPAWMLGYIKGQAGEAGKGKWDIAKLPGGAGNWGGSYLSVPRAAKHKKEAYELIQWLTAPEQQARLFEKQGNFPSSTGAIAKVADAKDPYFSGAPIGQIFGDAAKAAPVQVLGVHDKNVADQITNALSEVERKGTSPDKAWSNAKKGVENVTG</sequence>
<dbReference type="OrthoDB" id="3226017at2"/>
<evidence type="ECO:0000256" key="1">
    <source>
        <dbReference type="SAM" id="MobiDB-lite"/>
    </source>
</evidence>
<protein>
    <submittedName>
        <fullName evidence="2">Extracellular solute-binding protein</fullName>
    </submittedName>
</protein>
<dbReference type="AlphaFoldDB" id="A0A6I6FMQ2"/>
<dbReference type="KEGG" id="sfic:EIZ62_04535"/>
<dbReference type="Pfam" id="PF13416">
    <property type="entry name" value="SBP_bac_8"/>
    <property type="match status" value="1"/>
</dbReference>
<feature type="region of interest" description="Disordered" evidence="1">
    <location>
        <begin position="433"/>
        <end position="456"/>
    </location>
</feature>
<dbReference type="Gene3D" id="3.40.190.10">
    <property type="entry name" value="Periplasmic binding protein-like II"/>
    <property type="match status" value="1"/>
</dbReference>
<dbReference type="InterPro" id="IPR050490">
    <property type="entry name" value="Bact_solute-bd_prot1"/>
</dbReference>
<organism evidence="2 3">
    <name type="scientific">Streptomyces ficellus</name>
    <dbReference type="NCBI Taxonomy" id="1977088"/>
    <lineage>
        <taxon>Bacteria</taxon>
        <taxon>Bacillati</taxon>
        <taxon>Actinomycetota</taxon>
        <taxon>Actinomycetes</taxon>
        <taxon>Kitasatosporales</taxon>
        <taxon>Streptomycetaceae</taxon>
        <taxon>Streptomyces</taxon>
    </lineage>
</organism>
<keyword evidence="3" id="KW-1185">Reference proteome</keyword>